<comment type="caution">
    <text evidence="1">The sequence shown here is derived from an EMBL/GenBank/DDBJ whole genome shotgun (WGS) entry which is preliminary data.</text>
</comment>
<organism evidence="1 2">
    <name type="scientific">Taklimakanibacter albus</name>
    <dbReference type="NCBI Taxonomy" id="2800327"/>
    <lineage>
        <taxon>Bacteria</taxon>
        <taxon>Pseudomonadati</taxon>
        <taxon>Pseudomonadota</taxon>
        <taxon>Alphaproteobacteria</taxon>
        <taxon>Hyphomicrobiales</taxon>
        <taxon>Aestuariivirgaceae</taxon>
        <taxon>Taklimakanibacter</taxon>
    </lineage>
</organism>
<dbReference type="EMBL" id="JAENHL010000008">
    <property type="protein sequence ID" value="MBK1869755.1"/>
    <property type="molecule type" value="Genomic_DNA"/>
</dbReference>
<name>A0ACC5RB98_9HYPH</name>
<gene>
    <name evidence="1" type="ORF">JHL16_25560</name>
</gene>
<protein>
    <submittedName>
        <fullName evidence="1">Aminopeptidase P family protein</fullName>
    </submittedName>
</protein>
<sequence length="399" mass="44505">MAFDLAEYHERARRVRAEMQRADLDMLYVTSPPNITYLTGYDSRWYRRSTPTGVAVHAASDRLIFFDDITHRTLVSAHHAQVGEAAFFRRFRDVERDGWIFRNSADDVIDTLREEGWLRGSAGLEHWSTAPGGIPLRYIDERMTAAGARTIDGSWLVDRVRLVKSPAEIARLDNAAFIADAALAAISRDFQPGMSEIEVQGIAHYAMSRLDGEEPAIRTSVISGPNTRVQHPLPTRRKIGKGDLFTVDLCGSFYRYHANIARTFSAGEPDPRWRDLVTRAAVSFDHVVAAVRPGDPMEKAAEVAMQYLDSAGLTRYGWFIGGYDLGIAIPPDWVGHTYLNGRCFERADFAVGTVVNFENVLDVPEGWPGGFGTQNVDTLVMEEGGLRILSRLDRGITIV</sequence>
<keyword evidence="1" id="KW-0031">Aminopeptidase</keyword>
<keyword evidence="1" id="KW-0378">Hydrolase</keyword>
<proteinExistence type="predicted"/>
<dbReference type="Proteomes" id="UP000616151">
    <property type="component" value="Unassembled WGS sequence"/>
</dbReference>
<keyword evidence="2" id="KW-1185">Reference proteome</keyword>
<accession>A0ACC5RB98</accession>
<evidence type="ECO:0000313" key="1">
    <source>
        <dbReference type="EMBL" id="MBK1869755.1"/>
    </source>
</evidence>
<keyword evidence="1" id="KW-0645">Protease</keyword>
<reference evidence="1" key="1">
    <citation type="submission" date="2021-01" db="EMBL/GenBank/DDBJ databases">
        <authorList>
            <person name="Sun Q."/>
        </authorList>
    </citation>
    <scope>NUCLEOTIDE SEQUENCE</scope>
    <source>
        <strain evidence="1">YIM B02566</strain>
    </source>
</reference>
<evidence type="ECO:0000313" key="2">
    <source>
        <dbReference type="Proteomes" id="UP000616151"/>
    </source>
</evidence>